<organism evidence="7 8">
    <name type="scientific">Cyphomyrmex costatus</name>
    <dbReference type="NCBI Taxonomy" id="456900"/>
    <lineage>
        <taxon>Eukaryota</taxon>
        <taxon>Metazoa</taxon>
        <taxon>Ecdysozoa</taxon>
        <taxon>Arthropoda</taxon>
        <taxon>Hexapoda</taxon>
        <taxon>Insecta</taxon>
        <taxon>Pterygota</taxon>
        <taxon>Neoptera</taxon>
        <taxon>Endopterygota</taxon>
        <taxon>Hymenoptera</taxon>
        <taxon>Apocrita</taxon>
        <taxon>Aculeata</taxon>
        <taxon>Formicoidea</taxon>
        <taxon>Formicidae</taxon>
        <taxon>Myrmicinae</taxon>
        <taxon>Cyphomyrmex</taxon>
    </lineage>
</organism>
<dbReference type="EMBL" id="KQ977004">
    <property type="protein sequence ID" value="KYN06532.1"/>
    <property type="molecule type" value="Genomic_DNA"/>
</dbReference>
<comment type="similarity">
    <text evidence="2">Belongs to the cytochrome c oxidase VIIa family.</text>
</comment>
<dbReference type="AlphaFoldDB" id="A0A195D0Z2"/>
<dbReference type="GO" id="GO:0045277">
    <property type="term" value="C:respiratory chain complex IV"/>
    <property type="evidence" value="ECO:0007669"/>
    <property type="project" value="InterPro"/>
</dbReference>
<keyword evidence="4" id="KW-0496">Mitochondrion</keyword>
<dbReference type="Gene3D" id="4.10.91.10">
    <property type="entry name" value="Cytochrome c oxidase, subunit VIIa"/>
    <property type="match status" value="1"/>
</dbReference>
<gene>
    <name evidence="7" type="ORF">ALC62_02611</name>
</gene>
<protein>
    <recommendedName>
        <fullName evidence="9">Cytochrome c oxidase subunit 7A-related protein, mitochondrial</fullName>
    </recommendedName>
</protein>
<name>A0A195D0Z2_9HYME</name>
<keyword evidence="8" id="KW-1185">Reference proteome</keyword>
<dbReference type="SUPFAM" id="SSF81419">
    <property type="entry name" value="Mitochondrial cytochrome c oxidase subunit VIIa"/>
    <property type="match status" value="1"/>
</dbReference>
<sequence>MPFYQYNSFTGKLKPSTNFQPLYPISPLPLQKSEPVVIYDSIKTKPVTITPKAGYCTDKPPTLNPKLWAKYKHYGEALQKDIPVYIAGGKSDKIIFGLVCATVGICTLNSFYVIIREAFFKD</sequence>
<dbReference type="KEGG" id="ccoa:108783016"/>
<keyword evidence="5 6" id="KW-0472">Membrane</keyword>
<evidence type="ECO:0000256" key="2">
    <source>
        <dbReference type="ARBA" id="ARBA00009331"/>
    </source>
</evidence>
<keyword evidence="6" id="KW-1133">Transmembrane helix</keyword>
<evidence type="ECO:0000256" key="1">
    <source>
        <dbReference type="ARBA" id="ARBA00004273"/>
    </source>
</evidence>
<dbReference type="GO" id="GO:0006123">
    <property type="term" value="P:mitochondrial electron transport, cytochrome c to oxygen"/>
    <property type="evidence" value="ECO:0007669"/>
    <property type="project" value="InterPro"/>
</dbReference>
<dbReference type="InterPro" id="IPR036539">
    <property type="entry name" value="Cyt_c_oxidase_su7a_sf"/>
</dbReference>
<keyword evidence="3" id="KW-0999">Mitochondrion inner membrane</keyword>
<evidence type="ECO:0000313" key="8">
    <source>
        <dbReference type="Proteomes" id="UP000078542"/>
    </source>
</evidence>
<dbReference type="GO" id="GO:0005743">
    <property type="term" value="C:mitochondrial inner membrane"/>
    <property type="evidence" value="ECO:0007669"/>
    <property type="project" value="UniProtKB-SubCell"/>
</dbReference>
<dbReference type="OrthoDB" id="5966508at2759"/>
<evidence type="ECO:0008006" key="9">
    <source>
        <dbReference type="Google" id="ProtNLM"/>
    </source>
</evidence>
<accession>A0A195D0Z2</accession>
<evidence type="ECO:0000256" key="3">
    <source>
        <dbReference type="ARBA" id="ARBA00022792"/>
    </source>
</evidence>
<evidence type="ECO:0000256" key="5">
    <source>
        <dbReference type="ARBA" id="ARBA00023136"/>
    </source>
</evidence>
<evidence type="ECO:0000313" key="7">
    <source>
        <dbReference type="EMBL" id="KYN06532.1"/>
    </source>
</evidence>
<keyword evidence="6" id="KW-0812">Transmembrane</keyword>
<comment type="subcellular location">
    <subcellularLocation>
        <location evidence="1">Mitochondrion inner membrane</location>
    </subcellularLocation>
</comment>
<dbReference type="Proteomes" id="UP000078542">
    <property type="component" value="Unassembled WGS sequence"/>
</dbReference>
<evidence type="ECO:0000256" key="4">
    <source>
        <dbReference type="ARBA" id="ARBA00023128"/>
    </source>
</evidence>
<proteinExistence type="inferred from homology"/>
<dbReference type="STRING" id="456900.A0A195D0Z2"/>
<evidence type="ECO:0000256" key="6">
    <source>
        <dbReference type="SAM" id="Phobius"/>
    </source>
</evidence>
<feature type="transmembrane region" description="Helical" evidence="6">
    <location>
        <begin position="94"/>
        <end position="115"/>
    </location>
</feature>
<reference evidence="7 8" key="1">
    <citation type="submission" date="2016-03" db="EMBL/GenBank/DDBJ databases">
        <title>Cyphomyrmex costatus WGS genome.</title>
        <authorList>
            <person name="Nygaard S."/>
            <person name="Hu H."/>
            <person name="Boomsma J."/>
            <person name="Zhang G."/>
        </authorList>
    </citation>
    <scope>NUCLEOTIDE SEQUENCE [LARGE SCALE GENOMIC DNA]</scope>
    <source>
        <strain evidence="7">MS0001</strain>
        <tissue evidence="7">Whole body</tissue>
    </source>
</reference>